<proteinExistence type="predicted"/>
<dbReference type="EMBL" id="JAPDRQ010000028">
    <property type="protein sequence ID" value="KAJ9660767.1"/>
    <property type="molecule type" value="Genomic_DNA"/>
</dbReference>
<evidence type="ECO:0000313" key="2">
    <source>
        <dbReference type="Proteomes" id="UP001172386"/>
    </source>
</evidence>
<keyword evidence="2" id="KW-1185">Reference proteome</keyword>
<evidence type="ECO:0000313" key="1">
    <source>
        <dbReference type="EMBL" id="KAJ9660767.1"/>
    </source>
</evidence>
<comment type="caution">
    <text evidence="1">The sequence shown here is derived from an EMBL/GenBank/DDBJ whole genome shotgun (WGS) entry which is preliminary data.</text>
</comment>
<gene>
    <name evidence="1" type="ORF">H2198_002306</name>
</gene>
<sequence length="499" mass="56520">MLWFLVLAFSLVILTYRSKSTRRRISRNGRPIKSAPDSLPLLGHGFKFLRPRHDLFDWFVACQRQYGLETLEISVPTLPSGVVITDPVNLEFVLKNEHLVSKGDFVKSRSWDLFGNGIINASGDLWKAQRKAGLKFFSGSNLEAMVEDVLPEAYLRMKSQLLKHAEEGMTIDMQSVFLDFTSFVMGHMAYDMNLDSSHPFSKAFDYASDQVGRRFQNPLYPLTEFLFGFKLHRALTEVESFGKKIVARAAQRRSRVAFESLITNEEPAFDTLMDLLMERFSDRTIVADSALNFLSAGKDTTAQSFTWTFYALMQNPEALKALRDDIRAHFLNHKSEHGVLKLSIADLQPANIPLLMATYYEALRLYPPIPFEIQQTQQDVRLPDGTFLPKDSVVVWCIWAINRAKEIHGGDAAIFRPSRWLDEEGKFVNRTAFEFPVFNGGPRSCLGRKMAELMASFLLLNLLPSFEFGQVDGTSSRRAQNSLTLPMAGGLPCTVRTIS</sequence>
<dbReference type="Proteomes" id="UP001172386">
    <property type="component" value="Unassembled WGS sequence"/>
</dbReference>
<protein>
    <submittedName>
        <fullName evidence="1">Uncharacterized protein</fullName>
    </submittedName>
</protein>
<organism evidence="1 2">
    <name type="scientific">Neophaeococcomyces mojaviensis</name>
    <dbReference type="NCBI Taxonomy" id="3383035"/>
    <lineage>
        <taxon>Eukaryota</taxon>
        <taxon>Fungi</taxon>
        <taxon>Dikarya</taxon>
        <taxon>Ascomycota</taxon>
        <taxon>Pezizomycotina</taxon>
        <taxon>Eurotiomycetes</taxon>
        <taxon>Chaetothyriomycetidae</taxon>
        <taxon>Chaetothyriales</taxon>
        <taxon>Chaetothyriales incertae sedis</taxon>
        <taxon>Neophaeococcomyces</taxon>
    </lineage>
</organism>
<reference evidence="1" key="1">
    <citation type="submission" date="2022-10" db="EMBL/GenBank/DDBJ databases">
        <title>Culturing micro-colonial fungi from biological soil crusts in the Mojave desert and describing Neophaeococcomyces mojavensis, and introducing the new genera and species Taxawa tesnikishii.</title>
        <authorList>
            <person name="Kurbessoian T."/>
            <person name="Stajich J.E."/>
        </authorList>
    </citation>
    <scope>NUCLEOTIDE SEQUENCE</scope>
    <source>
        <strain evidence="1">JES_112</strain>
    </source>
</reference>
<name>A0ACC3AEB8_9EURO</name>
<accession>A0ACC3AEB8</accession>